<dbReference type="AlphaFoldDB" id="A0AAD6TU62"/>
<feature type="compositionally biased region" description="Low complexity" evidence="1">
    <location>
        <begin position="273"/>
        <end position="323"/>
    </location>
</feature>
<organism evidence="2 3">
    <name type="scientific">Mycena belliarum</name>
    <dbReference type="NCBI Taxonomy" id="1033014"/>
    <lineage>
        <taxon>Eukaryota</taxon>
        <taxon>Fungi</taxon>
        <taxon>Dikarya</taxon>
        <taxon>Basidiomycota</taxon>
        <taxon>Agaricomycotina</taxon>
        <taxon>Agaricomycetes</taxon>
        <taxon>Agaricomycetidae</taxon>
        <taxon>Agaricales</taxon>
        <taxon>Marasmiineae</taxon>
        <taxon>Mycenaceae</taxon>
        <taxon>Mycena</taxon>
    </lineage>
</organism>
<sequence length="417" mass="42085">MPAPSSFPMPSDSDSSTTHARPPRAAPPLTSMPSTPGPQVPGGYPRNSVVFADNKWDHRGGTDSDVGLLTAAKAYLPDVEKAKGLLPPTVASYFPQTTGAPSGSASTHRIAAANSNLAVHTPYPLATDGSVVSNFSTHAYAGSGSSRSSTPVPSEAHADAECGENPEGERPPSEASTAAPIPPSPPAEERRRTQLIDHGVVPVPSSTSRPTLSPPAADSNSSGSGSGSGSTATPSTAPSSPAPPHSPGSPKTPSAFVRWASRRTSSKTSHVRSASASTPAASPPSAFSARASLDSAPTSSASAPPSAFAKPASGADSPASSPSRKASLLRALRPGRVRDSSPTSSQPPVSASPTSAPTPTKSAPSAPPSSFTAPNAASSPTKYEFTPLQDTPAPPSRRASLLRTLRALREGAFHRGT</sequence>
<protein>
    <submittedName>
        <fullName evidence="2">Uncharacterized protein</fullName>
    </submittedName>
</protein>
<gene>
    <name evidence="2" type="ORF">B0H15DRAFT_934226</name>
</gene>
<evidence type="ECO:0000256" key="1">
    <source>
        <dbReference type="SAM" id="MobiDB-lite"/>
    </source>
</evidence>
<feature type="compositionally biased region" description="Low complexity" evidence="1">
    <location>
        <begin position="340"/>
        <end position="381"/>
    </location>
</feature>
<reference evidence="2" key="1">
    <citation type="submission" date="2023-03" db="EMBL/GenBank/DDBJ databases">
        <title>Massive genome expansion in bonnet fungi (Mycena s.s.) driven by repeated elements and novel gene families across ecological guilds.</title>
        <authorList>
            <consortium name="Lawrence Berkeley National Laboratory"/>
            <person name="Harder C.B."/>
            <person name="Miyauchi S."/>
            <person name="Viragh M."/>
            <person name="Kuo A."/>
            <person name="Thoen E."/>
            <person name="Andreopoulos B."/>
            <person name="Lu D."/>
            <person name="Skrede I."/>
            <person name="Drula E."/>
            <person name="Henrissat B."/>
            <person name="Morin E."/>
            <person name="Kohler A."/>
            <person name="Barry K."/>
            <person name="LaButti K."/>
            <person name="Morin E."/>
            <person name="Salamov A."/>
            <person name="Lipzen A."/>
            <person name="Mereny Z."/>
            <person name="Hegedus B."/>
            <person name="Baldrian P."/>
            <person name="Stursova M."/>
            <person name="Weitz H."/>
            <person name="Taylor A."/>
            <person name="Grigoriev I.V."/>
            <person name="Nagy L.G."/>
            <person name="Martin F."/>
            <person name="Kauserud H."/>
        </authorList>
    </citation>
    <scope>NUCLEOTIDE SEQUENCE</scope>
    <source>
        <strain evidence="2">CBHHK173m</strain>
    </source>
</reference>
<dbReference type="Proteomes" id="UP001222325">
    <property type="component" value="Unassembled WGS sequence"/>
</dbReference>
<keyword evidence="3" id="KW-1185">Reference proteome</keyword>
<evidence type="ECO:0000313" key="3">
    <source>
        <dbReference type="Proteomes" id="UP001222325"/>
    </source>
</evidence>
<dbReference type="EMBL" id="JARJCN010000079">
    <property type="protein sequence ID" value="KAJ7076634.1"/>
    <property type="molecule type" value="Genomic_DNA"/>
</dbReference>
<evidence type="ECO:0000313" key="2">
    <source>
        <dbReference type="EMBL" id="KAJ7076634.1"/>
    </source>
</evidence>
<feature type="compositionally biased region" description="Low complexity" evidence="1">
    <location>
        <begin position="200"/>
        <end position="239"/>
    </location>
</feature>
<feature type="region of interest" description="Disordered" evidence="1">
    <location>
        <begin position="1"/>
        <end position="48"/>
    </location>
</feature>
<accession>A0AAD6TU62</accession>
<name>A0AAD6TU62_9AGAR</name>
<comment type="caution">
    <text evidence="2">The sequence shown here is derived from an EMBL/GenBank/DDBJ whole genome shotgun (WGS) entry which is preliminary data.</text>
</comment>
<feature type="region of interest" description="Disordered" evidence="1">
    <location>
        <begin position="136"/>
        <end position="398"/>
    </location>
</feature>
<proteinExistence type="predicted"/>